<keyword evidence="6" id="KW-0223">Dioxygenase</keyword>
<dbReference type="PROSITE" id="PS51318">
    <property type="entry name" value="TAT"/>
    <property type="match status" value="1"/>
</dbReference>
<dbReference type="GO" id="GO:0046872">
    <property type="term" value="F:metal ion binding"/>
    <property type="evidence" value="ECO:0007669"/>
    <property type="project" value="UniProtKB-KW"/>
</dbReference>
<feature type="binding site" evidence="5">
    <location>
        <position position="218"/>
    </location>
    <ligand>
        <name>Fe cation</name>
        <dbReference type="ChEBI" id="CHEBI:24875"/>
        <note>catalytic</note>
    </ligand>
</feature>
<feature type="binding site" evidence="5">
    <location>
        <position position="518"/>
    </location>
    <ligand>
        <name>Fe cation</name>
        <dbReference type="ChEBI" id="CHEBI:24875"/>
        <note>catalytic</note>
    </ligand>
</feature>
<proteinExistence type="inferred from homology"/>
<evidence type="ECO:0000256" key="2">
    <source>
        <dbReference type="ARBA" id="ARBA00022723"/>
    </source>
</evidence>
<dbReference type="EMBL" id="FR854064">
    <property type="protein sequence ID" value="CCA80215.1"/>
    <property type="molecule type" value="Genomic_DNA"/>
</dbReference>
<dbReference type="AlphaFoldDB" id="G2ZM98"/>
<evidence type="ECO:0000313" key="6">
    <source>
        <dbReference type="EMBL" id="CCA80215.1"/>
    </source>
</evidence>
<organism evidence="6">
    <name type="scientific">blood disease bacterium R229</name>
    <dbReference type="NCBI Taxonomy" id="741978"/>
    <lineage>
        <taxon>Bacteria</taxon>
        <taxon>Pseudomonadati</taxon>
        <taxon>Pseudomonadota</taxon>
        <taxon>Betaproteobacteria</taxon>
        <taxon>Burkholderiales</taxon>
        <taxon>Burkholderiaceae</taxon>
        <taxon>Ralstonia</taxon>
        <taxon>Ralstonia solanacearum species complex</taxon>
    </lineage>
</organism>
<dbReference type="EC" id="1.13.11.-" evidence="6"/>
<dbReference type="PANTHER" id="PTHR10543:SF89">
    <property type="entry name" value="CAROTENOID 9,10(9',10')-CLEAVAGE DIOXYGENASE 1"/>
    <property type="match status" value="1"/>
</dbReference>
<comment type="cofactor">
    <cofactor evidence="5">
        <name>Fe(2+)</name>
        <dbReference type="ChEBI" id="CHEBI:29033"/>
    </cofactor>
    <text evidence="5">Binds 1 Fe(2+) ion per subunit.</text>
</comment>
<feature type="binding site" evidence="5">
    <location>
        <position position="265"/>
    </location>
    <ligand>
        <name>Fe cation</name>
        <dbReference type="ChEBI" id="CHEBI:24875"/>
        <note>catalytic</note>
    </ligand>
</feature>
<reference evidence="6" key="2">
    <citation type="submission" date="2011-04" db="EMBL/GenBank/DDBJ databases">
        <authorList>
            <person name="Genoscope - CEA"/>
        </authorList>
    </citation>
    <scope>NUCLEOTIDE SEQUENCE</scope>
    <source>
        <strain evidence="6">R229</strain>
    </source>
</reference>
<evidence type="ECO:0000256" key="5">
    <source>
        <dbReference type="PIRSR" id="PIRSR604294-1"/>
    </source>
</evidence>
<feature type="binding site" evidence="5">
    <location>
        <position position="331"/>
    </location>
    <ligand>
        <name>Fe cation</name>
        <dbReference type="ChEBI" id="CHEBI:24875"/>
        <note>catalytic</note>
    </ligand>
</feature>
<name>G2ZM98_9RALS</name>
<dbReference type="Pfam" id="PF03055">
    <property type="entry name" value="RPE65"/>
    <property type="match status" value="1"/>
</dbReference>
<dbReference type="GO" id="GO:0010436">
    <property type="term" value="F:carotenoid dioxygenase activity"/>
    <property type="evidence" value="ECO:0007669"/>
    <property type="project" value="TreeGrafter"/>
</dbReference>
<gene>
    <name evidence="6" type="ORF">BDB_80609</name>
</gene>
<evidence type="ECO:0000256" key="1">
    <source>
        <dbReference type="ARBA" id="ARBA00006787"/>
    </source>
</evidence>
<protein>
    <submittedName>
        <fullName evidence="6">Putative carotenoid cleavage dioxygenase (Ccd)</fullName>
        <ecNumber evidence="6">1.13.11.-</ecNumber>
    </submittedName>
</protein>
<keyword evidence="2 5" id="KW-0479">Metal-binding</keyword>
<dbReference type="InterPro" id="IPR004294">
    <property type="entry name" value="Carotenoid_Oase"/>
</dbReference>
<comment type="similarity">
    <text evidence="1">Belongs to the carotenoid oxygenase family.</text>
</comment>
<reference evidence="6" key="1">
    <citation type="journal article" date="2011" name="PLoS ONE">
        <title>Ralstonia syzygii, the Blood Disease Bacterium and some Asian R. solanacearum strains form a single genomic species despite divergent lifestyles.</title>
        <authorList>
            <person name="Remenant B."/>
            <person name="de Cambiaire J.C."/>
            <person name="Cellier G."/>
            <person name="Jacobs J.M."/>
            <person name="Mangenot S."/>
            <person name="Barbe V."/>
            <person name="Lajus A."/>
            <person name="Vallenet D."/>
            <person name="Medigue C."/>
            <person name="Fegan M."/>
            <person name="Allen C."/>
            <person name="Prior P."/>
        </authorList>
    </citation>
    <scope>NUCLEOTIDE SEQUENCE</scope>
    <source>
        <strain evidence="6">R229</strain>
    </source>
</reference>
<evidence type="ECO:0000256" key="4">
    <source>
        <dbReference type="ARBA" id="ARBA00023004"/>
    </source>
</evidence>
<dbReference type="GO" id="GO:0016121">
    <property type="term" value="P:carotene catabolic process"/>
    <property type="evidence" value="ECO:0007669"/>
    <property type="project" value="TreeGrafter"/>
</dbReference>
<keyword evidence="3 6" id="KW-0560">Oxidoreductase</keyword>
<accession>G2ZM98</accession>
<keyword evidence="4 5" id="KW-0408">Iron</keyword>
<sequence>MSATRPAMERRSFLTAAGLGLAAPFGLTLHDVMAMATESPDAWAAGFAAARAERAWLAGFEGVSADLPPSTLTVEGRFPAALHGSLYRNGPARHQIGGLRYHHLFDGDGMIQRYDIDARGARTRVTHRGVFVQTDKFVADTAAGRPVRGTFATLMPGMEPIDSPDAINVANTSVVMRGDELLALWEGGSATRLDPDSLQTLGVKTWRADYAGMPFSAHPKVEADGTLWNFGVSSAAGLLTVYCVNADGTLRRVQSVRVPDIAMVHDFAVTERHLVFLLPSFIYDVERARNGASFLDAHVWRPELGMRALVLDKNDAARMRWFELPAGFVFHVGNAWSSKDGQRIHLDYVRSDDAAIVTTALRELMRGHIVHPAAPARLTQLTLDLRSGRAEQTVTPHATEFPKIDTRRTGLRHRALFCVANSASRPGADSPIGFDTLMRFDTESGRVQRYRFAQRALVEEHLFVPARPDAPEGEGWLLGTVFDVEARRTLLTVFDARNVSAGPVAVAAREGVVPLGFHGLFRSHMAA</sequence>
<dbReference type="InterPro" id="IPR006311">
    <property type="entry name" value="TAT_signal"/>
</dbReference>
<evidence type="ECO:0000256" key="3">
    <source>
        <dbReference type="ARBA" id="ARBA00023002"/>
    </source>
</evidence>
<dbReference type="PANTHER" id="PTHR10543">
    <property type="entry name" value="BETA-CAROTENE DIOXYGENASE"/>
    <property type="match status" value="1"/>
</dbReference>